<protein>
    <submittedName>
        <fullName evidence="1">Uncharacterized protein</fullName>
    </submittedName>
</protein>
<name>A0A8S5PUP3_9CAUD</name>
<reference evidence="1" key="1">
    <citation type="journal article" date="2021" name="Proc. Natl. Acad. Sci. U.S.A.">
        <title>A Catalog of Tens of Thousands of Viruses from Human Metagenomes Reveals Hidden Associations with Chronic Diseases.</title>
        <authorList>
            <person name="Tisza M.J."/>
            <person name="Buck C.B."/>
        </authorList>
    </citation>
    <scope>NUCLEOTIDE SEQUENCE</scope>
    <source>
        <strain evidence="1">CtRNB7</strain>
    </source>
</reference>
<proteinExistence type="predicted"/>
<dbReference type="EMBL" id="BK015520">
    <property type="protein sequence ID" value="DAE10782.1"/>
    <property type="molecule type" value="Genomic_DNA"/>
</dbReference>
<sequence>MAKLQQMNDMTKQSSHFLLQDGYITYKGKRYNDCTPAEKEVFNIVIGDVKPIDDELNALIQGLTAPLLLQYTMNENCFINPAIFDKLKAALRPNSDNDHEGWWHLKSTCGCYTMRLSGCYDRGILNVEAEVYKSVGKHSVYYDLTNDQWLDVQEILETEYERLVEDSEECERNHYYEELSHDWHQFI</sequence>
<accession>A0A8S5PUP3</accession>
<organism evidence="1">
    <name type="scientific">Siphoviridae sp. ctRNB7</name>
    <dbReference type="NCBI Taxonomy" id="2825502"/>
    <lineage>
        <taxon>Viruses</taxon>
        <taxon>Duplodnaviria</taxon>
        <taxon>Heunggongvirae</taxon>
        <taxon>Uroviricota</taxon>
        <taxon>Caudoviricetes</taxon>
    </lineage>
</organism>
<evidence type="ECO:0000313" key="1">
    <source>
        <dbReference type="EMBL" id="DAE10782.1"/>
    </source>
</evidence>